<protein>
    <submittedName>
        <fullName evidence="2">Uncharacterized protein</fullName>
    </submittedName>
</protein>
<accession>A0ABR9E2J4</accession>
<keyword evidence="1" id="KW-0812">Transmembrane</keyword>
<feature type="transmembrane region" description="Helical" evidence="1">
    <location>
        <begin position="30"/>
        <end position="48"/>
    </location>
</feature>
<feature type="transmembrane region" description="Helical" evidence="1">
    <location>
        <begin position="7"/>
        <end position="24"/>
    </location>
</feature>
<reference evidence="2 3" key="1">
    <citation type="submission" date="2015-06" db="EMBL/GenBank/DDBJ databases">
        <title>Genome sequence of Pseudoalteromonas aliena.</title>
        <authorList>
            <person name="Xie B.-B."/>
            <person name="Rong J.-C."/>
            <person name="Qin Q.-L."/>
            <person name="Zhang Y.-Z."/>
        </authorList>
    </citation>
    <scope>NUCLEOTIDE SEQUENCE [LARGE SCALE GENOMIC DNA]</scope>
    <source>
        <strain evidence="2 3">SW19</strain>
    </source>
</reference>
<sequence>MQQVVNWVLACLIFIMSFICYAMGNLSVGVCLLAAGFLLEFAFWLYCFKKTRRFKQSF</sequence>
<evidence type="ECO:0000313" key="3">
    <source>
        <dbReference type="Proteomes" id="UP000648482"/>
    </source>
</evidence>
<evidence type="ECO:0000256" key="1">
    <source>
        <dbReference type="SAM" id="Phobius"/>
    </source>
</evidence>
<dbReference type="Proteomes" id="UP000648482">
    <property type="component" value="Unassembled WGS sequence"/>
</dbReference>
<keyword evidence="3" id="KW-1185">Reference proteome</keyword>
<gene>
    <name evidence="2" type="ORF">PALI_a2850</name>
</gene>
<comment type="caution">
    <text evidence="2">The sequence shown here is derived from an EMBL/GenBank/DDBJ whole genome shotgun (WGS) entry which is preliminary data.</text>
</comment>
<keyword evidence="1" id="KW-1133">Transmembrane helix</keyword>
<keyword evidence="1" id="KW-0472">Membrane</keyword>
<evidence type="ECO:0000313" key="2">
    <source>
        <dbReference type="EMBL" id="MBE0360799.1"/>
    </source>
</evidence>
<name>A0ABR9E2J4_9GAMM</name>
<proteinExistence type="predicted"/>
<dbReference type="EMBL" id="AQGU01000027">
    <property type="protein sequence ID" value="MBE0360799.1"/>
    <property type="molecule type" value="Genomic_DNA"/>
</dbReference>
<organism evidence="2 3">
    <name type="scientific">Pseudoalteromonas aliena SW19</name>
    <dbReference type="NCBI Taxonomy" id="1314866"/>
    <lineage>
        <taxon>Bacteria</taxon>
        <taxon>Pseudomonadati</taxon>
        <taxon>Pseudomonadota</taxon>
        <taxon>Gammaproteobacteria</taxon>
        <taxon>Alteromonadales</taxon>
        <taxon>Pseudoalteromonadaceae</taxon>
        <taxon>Pseudoalteromonas</taxon>
    </lineage>
</organism>